<name>A0ABY7LLP0_9BACT</name>
<dbReference type="InterPro" id="IPR008279">
    <property type="entry name" value="PEP-util_enz_mobile_dom"/>
</dbReference>
<dbReference type="Pfam" id="PF01326">
    <property type="entry name" value="PPDK_N"/>
    <property type="match status" value="1"/>
</dbReference>
<dbReference type="PANTHER" id="PTHR43615:SF1">
    <property type="entry name" value="PPDK_N DOMAIN-CONTAINING PROTEIN"/>
    <property type="match status" value="1"/>
</dbReference>
<evidence type="ECO:0000259" key="2">
    <source>
        <dbReference type="Pfam" id="PF01326"/>
    </source>
</evidence>
<keyword evidence="4" id="KW-1185">Reference proteome</keyword>
<feature type="domain" description="PEP-utilising enzyme mobile" evidence="1">
    <location>
        <begin position="773"/>
        <end position="841"/>
    </location>
</feature>
<gene>
    <name evidence="3" type="ORF">O3303_11110</name>
</gene>
<evidence type="ECO:0000259" key="1">
    <source>
        <dbReference type="Pfam" id="PF00391"/>
    </source>
</evidence>
<evidence type="ECO:0000313" key="3">
    <source>
        <dbReference type="EMBL" id="WBA40381.1"/>
    </source>
</evidence>
<dbReference type="Gene3D" id="3.50.30.10">
    <property type="entry name" value="Phosphohistidine domain"/>
    <property type="match status" value="1"/>
</dbReference>
<evidence type="ECO:0000313" key="4">
    <source>
        <dbReference type="Proteomes" id="UP001211005"/>
    </source>
</evidence>
<dbReference type="EMBL" id="CP114767">
    <property type="protein sequence ID" value="WBA40381.1"/>
    <property type="molecule type" value="Genomic_DNA"/>
</dbReference>
<reference evidence="3 4" key="1">
    <citation type="submission" date="2022-12" db="EMBL/GenBank/DDBJ databases">
        <title>Hymenobacter canadensis sp. nov. isolated from lake water of the Cambridge Bay, Canada.</title>
        <authorList>
            <person name="Kim W.H."/>
            <person name="Lee Y.M."/>
        </authorList>
    </citation>
    <scope>NUCLEOTIDE SEQUENCE [LARGE SCALE GENOMIC DNA]</scope>
    <source>
        <strain evidence="3 4">PAMC 29467</strain>
    </source>
</reference>
<dbReference type="InterPro" id="IPR013815">
    <property type="entry name" value="ATP_grasp_subdomain_1"/>
</dbReference>
<dbReference type="InterPro" id="IPR002192">
    <property type="entry name" value="PPDK_AMP/ATP-bd"/>
</dbReference>
<dbReference type="InterPro" id="IPR051549">
    <property type="entry name" value="PEP_Utilizing_Enz"/>
</dbReference>
<proteinExistence type="predicted"/>
<dbReference type="InterPro" id="IPR036637">
    <property type="entry name" value="Phosphohistidine_dom_sf"/>
</dbReference>
<protein>
    <submittedName>
        <fullName evidence="3">PEP-utilizing enzyme</fullName>
    </submittedName>
</protein>
<dbReference type="SUPFAM" id="SSF52009">
    <property type="entry name" value="Phosphohistidine domain"/>
    <property type="match status" value="1"/>
</dbReference>
<organism evidence="3 4">
    <name type="scientific">Hymenobacter canadensis</name>
    <dbReference type="NCBI Taxonomy" id="2999067"/>
    <lineage>
        <taxon>Bacteria</taxon>
        <taxon>Pseudomonadati</taxon>
        <taxon>Bacteroidota</taxon>
        <taxon>Cytophagia</taxon>
        <taxon>Cytophagales</taxon>
        <taxon>Hymenobacteraceae</taxon>
        <taxon>Hymenobacter</taxon>
    </lineage>
</organism>
<dbReference type="Gene3D" id="3.30.1490.20">
    <property type="entry name" value="ATP-grasp fold, A domain"/>
    <property type="match status" value="1"/>
</dbReference>
<accession>A0ABY7LLP0</accession>
<dbReference type="RefSeq" id="WP_269558487.1">
    <property type="nucleotide sequence ID" value="NZ_CP114767.1"/>
</dbReference>
<feature type="domain" description="Pyruvate phosphate dikinase AMP/ATP-binding" evidence="2">
    <location>
        <begin position="52"/>
        <end position="287"/>
    </location>
</feature>
<dbReference type="Gene3D" id="3.30.470.20">
    <property type="entry name" value="ATP-grasp fold, B domain"/>
    <property type="match status" value="1"/>
</dbReference>
<sequence>MILHGSTPPAQHTIGHKARGLFRLQAAGMRVPEFLVLPAETFDTLLLAAPDAAQQRQLLQAFQLPAADQQAIRQVLAGWGFPAQPVVVRSSVADEDGAGASFAGLMDSFLNLTSEAAVWAAVGQCAASAYSERALAYRRQKQLPLAARPAVIIQRQLAAEVSGVVFSTFPEYPQEMAMHAVWGFGEGLVGGQLQPDEFYLDKLTGTLRHTQLAAKETQFQCAAGADGLRQTAVPAGQQHAACLTDAQLAALYAAATQLEQQFGQPQDLEFVVEAGQPWLVQARPITQPIPEVVVYDNSNIQESYCGVTTPLTFSFAQRAYATVYRQTMHVLGLPPARIQAHESTVTQLLGLVKGRIYYNINNWYRGLQLLPSFRQNKADMERMMGLEEPVDFVVSQRKTLGATLRLLPGLGLNLLRLLRAFGQLKKRVPAFHAHFRAHYQRFYALPLATLSGTELRQQKDLLDAQLLQNWTTPIINDFFVMTTNGRVNRGLQRAGIAQPDEFLSRYLSGDQQVASTQPTRRLQALARAAWPQVELRELVLAAPPNLHAQMARLAPDFHQAVEEFIGQYGDRTVGELKLETATMRVEPAVFYQYLRNFLLAPPAPEAEANSPLQQQARQELASKMAGRSRWFRWRLQRGLNQLQQAIRYREALRLERTRLFGMYRALYRAMGTQLTERGQLASPEDVFWLTEPELLAALADSTAPLLPLVAERRREFRQYAQEDVPARVTVPARPAAAPPLPAGAIAGTGCYPGVAEGEVIVITDPGGDLNVSGKIVCALRTDPGWAALFPMCRGVIIEKGSSLSHSVILLRELGIPTIINVPHVTQRLRTGQHVRLNGETGRIEVVA</sequence>
<dbReference type="SUPFAM" id="SSF56059">
    <property type="entry name" value="Glutathione synthetase ATP-binding domain-like"/>
    <property type="match status" value="1"/>
</dbReference>
<dbReference type="PANTHER" id="PTHR43615">
    <property type="entry name" value="PHOSPHOENOLPYRUVATE SYNTHASE-RELATED"/>
    <property type="match status" value="1"/>
</dbReference>
<dbReference type="Pfam" id="PF00391">
    <property type="entry name" value="PEP-utilizers"/>
    <property type="match status" value="1"/>
</dbReference>
<dbReference type="Proteomes" id="UP001211005">
    <property type="component" value="Chromosome"/>
</dbReference>